<feature type="transmembrane region" description="Helical" evidence="1">
    <location>
        <begin position="332"/>
        <end position="352"/>
    </location>
</feature>
<feature type="transmembrane region" description="Helical" evidence="1">
    <location>
        <begin position="393"/>
        <end position="412"/>
    </location>
</feature>
<feature type="transmembrane region" description="Helical" evidence="1">
    <location>
        <begin position="478"/>
        <end position="498"/>
    </location>
</feature>
<keyword evidence="1" id="KW-0812">Transmembrane</keyword>
<feature type="transmembrane region" description="Helical" evidence="1">
    <location>
        <begin position="187"/>
        <end position="206"/>
    </location>
</feature>
<feature type="transmembrane region" description="Helical" evidence="1">
    <location>
        <begin position="505"/>
        <end position="527"/>
    </location>
</feature>
<feature type="transmembrane region" description="Helical" evidence="1">
    <location>
        <begin position="62"/>
        <end position="79"/>
    </location>
</feature>
<dbReference type="Proteomes" id="UP000595197">
    <property type="component" value="Plasmid pTT6-1"/>
</dbReference>
<keyword evidence="1" id="KW-1133">Transmembrane helix</keyword>
<keyword evidence="2" id="KW-0614">Plasmid</keyword>
<keyword evidence="1" id="KW-0472">Membrane</keyword>
<geneLocation type="plasmid" evidence="2 3">
    <name>pTT6-1</name>
</geneLocation>
<accession>A0ABX7BES1</accession>
<dbReference type="RefSeq" id="WP_201082136.1">
    <property type="nucleotide sequence ID" value="NZ_CP067421.1"/>
</dbReference>
<protein>
    <recommendedName>
        <fullName evidence="4">H+/gluconate symporter-like permease</fullName>
    </recommendedName>
</protein>
<gene>
    <name evidence="2" type="ORF">IGS68_31100</name>
</gene>
<proteinExistence type="predicted"/>
<feature type="transmembrane region" description="Helical" evidence="1">
    <location>
        <begin position="5"/>
        <end position="21"/>
    </location>
</feature>
<feature type="transmembrane region" description="Helical" evidence="1">
    <location>
        <begin position="125"/>
        <end position="151"/>
    </location>
</feature>
<feature type="transmembrane region" description="Helical" evidence="1">
    <location>
        <begin position="419"/>
        <end position="440"/>
    </location>
</feature>
<evidence type="ECO:0000256" key="1">
    <source>
        <dbReference type="SAM" id="Phobius"/>
    </source>
</evidence>
<name>A0ABX7BES1_9PROT</name>
<keyword evidence="3" id="KW-1185">Reference proteome</keyword>
<dbReference type="EMBL" id="CP067421">
    <property type="protein sequence ID" value="QQP92887.1"/>
    <property type="molecule type" value="Genomic_DNA"/>
</dbReference>
<organism evidence="2 3">
    <name type="scientific">Skermanella cutis</name>
    <dbReference type="NCBI Taxonomy" id="2775420"/>
    <lineage>
        <taxon>Bacteria</taxon>
        <taxon>Pseudomonadati</taxon>
        <taxon>Pseudomonadota</taxon>
        <taxon>Alphaproteobacteria</taxon>
        <taxon>Rhodospirillales</taxon>
        <taxon>Azospirillaceae</taxon>
        <taxon>Skermanella</taxon>
    </lineage>
</organism>
<feature type="transmembrane region" description="Helical" evidence="1">
    <location>
        <begin position="364"/>
        <end position="387"/>
    </location>
</feature>
<feature type="transmembrane region" description="Helical" evidence="1">
    <location>
        <begin position="99"/>
        <end position="118"/>
    </location>
</feature>
<reference evidence="2" key="1">
    <citation type="submission" date="2021-02" db="EMBL/GenBank/DDBJ databases">
        <title>Skermanella TT6 skin isolate.</title>
        <authorList>
            <person name="Lee K."/>
            <person name="Ganzorig M."/>
        </authorList>
    </citation>
    <scope>NUCLEOTIDE SEQUENCE</scope>
    <source>
        <strain evidence="2">TT6</strain>
    </source>
</reference>
<evidence type="ECO:0000313" key="2">
    <source>
        <dbReference type="EMBL" id="QQP92887.1"/>
    </source>
</evidence>
<evidence type="ECO:0008006" key="4">
    <source>
        <dbReference type="Google" id="ProtNLM"/>
    </source>
</evidence>
<evidence type="ECO:0000313" key="3">
    <source>
        <dbReference type="Proteomes" id="UP000595197"/>
    </source>
</evidence>
<feature type="transmembrane region" description="Helical" evidence="1">
    <location>
        <begin position="27"/>
        <end position="50"/>
    </location>
</feature>
<feature type="transmembrane region" description="Helical" evidence="1">
    <location>
        <begin position="299"/>
        <end position="317"/>
    </location>
</feature>
<sequence>MEPVHYVYLCGVAAIVVSMILRTNVVVAAIIATLAVAAAFSGDVIIAITAVFNSSLVAAKELFSIFLVIAFMTALLNALRSLGADQKMVSPLRHVVGNGHMAFLVLASVTYVISLFFWPTPAVPLVVATLLPAAIVAGLSPIGAAMAMAIAGQGMALSSDYVIRVAPSISARAAGLPDATAMVADKALVMSLITGAVALTLGYLAIRRTIKAPDRQHLSIWLTGSPAGEGIAEQRRRIARIGSFNKSVLALRAAPEAAAAEKPARLPPGNAELTGDGTLALDGTVGSLDVVGQGRWPNVLALLTPVVFLSLIAYMLAPKFVPGLSSLKGGEAAALVGGTATLLMLFATFACNGRKAIHIAADHIVDGLVFAFRAMGTVLPIAGFFFLGSSETSGTILGLPAGVAGPALLFEAIQSMQHLIPHSATAIAFGVLVVGIITGIDGSGFSGLPLTGALAGALAPVANADPTTLAAIGQIGSIWTGGGTLVAWSSLIAIAGFVRVPVLELVRALFLPVVAGLFVATLAAVVLW</sequence>